<dbReference type="WBParaSite" id="nRc.2.0.1.t40169-RA">
    <property type="protein sequence ID" value="nRc.2.0.1.t40169-RA"/>
    <property type="gene ID" value="nRc.2.0.1.g40169"/>
</dbReference>
<protein>
    <submittedName>
        <fullName evidence="3">Uncharacterized protein</fullName>
    </submittedName>
</protein>
<feature type="compositionally biased region" description="Low complexity" evidence="1">
    <location>
        <begin position="68"/>
        <end position="91"/>
    </location>
</feature>
<sequence length="123" mass="13165">MPQVHSTGFYEQVYQHGFRHSPPKLTDYISPLHCHAEIQKCLKALKNPPKSVFKVPLPPPPPMDVEPARSSSASLPPTATSLPPTAPTSATPITITHTTLLLPTALMSVQATAPAQPSLVITT</sequence>
<evidence type="ECO:0000256" key="1">
    <source>
        <dbReference type="SAM" id="MobiDB-lite"/>
    </source>
</evidence>
<organism evidence="2 3">
    <name type="scientific">Romanomermis culicivorax</name>
    <name type="common">Nematode worm</name>
    <dbReference type="NCBI Taxonomy" id="13658"/>
    <lineage>
        <taxon>Eukaryota</taxon>
        <taxon>Metazoa</taxon>
        <taxon>Ecdysozoa</taxon>
        <taxon>Nematoda</taxon>
        <taxon>Enoplea</taxon>
        <taxon>Dorylaimia</taxon>
        <taxon>Mermithida</taxon>
        <taxon>Mermithoidea</taxon>
        <taxon>Mermithidae</taxon>
        <taxon>Romanomermis</taxon>
    </lineage>
</organism>
<evidence type="ECO:0000313" key="3">
    <source>
        <dbReference type="WBParaSite" id="nRc.2.0.1.t40169-RA"/>
    </source>
</evidence>
<dbReference type="Proteomes" id="UP000887565">
    <property type="component" value="Unplaced"/>
</dbReference>
<feature type="region of interest" description="Disordered" evidence="1">
    <location>
        <begin position="53"/>
        <end position="91"/>
    </location>
</feature>
<proteinExistence type="predicted"/>
<accession>A0A915KNY4</accession>
<reference evidence="3" key="1">
    <citation type="submission" date="2022-11" db="UniProtKB">
        <authorList>
            <consortium name="WormBaseParasite"/>
        </authorList>
    </citation>
    <scope>IDENTIFICATION</scope>
</reference>
<dbReference type="AlphaFoldDB" id="A0A915KNY4"/>
<evidence type="ECO:0000313" key="2">
    <source>
        <dbReference type="Proteomes" id="UP000887565"/>
    </source>
</evidence>
<name>A0A915KNY4_ROMCU</name>
<keyword evidence="2" id="KW-1185">Reference proteome</keyword>